<dbReference type="Proteomes" id="UP000193944">
    <property type="component" value="Unassembled WGS sequence"/>
</dbReference>
<feature type="non-terminal residue" evidence="9">
    <location>
        <position position="1"/>
    </location>
</feature>
<organism evidence="9 10">
    <name type="scientific">Anaeromyces robustus</name>
    <dbReference type="NCBI Taxonomy" id="1754192"/>
    <lineage>
        <taxon>Eukaryota</taxon>
        <taxon>Fungi</taxon>
        <taxon>Fungi incertae sedis</taxon>
        <taxon>Chytridiomycota</taxon>
        <taxon>Chytridiomycota incertae sedis</taxon>
        <taxon>Neocallimastigomycetes</taxon>
        <taxon>Neocallimastigales</taxon>
        <taxon>Neocallimastigaceae</taxon>
        <taxon>Anaeromyces</taxon>
    </lineage>
</organism>
<dbReference type="InterPro" id="IPR027640">
    <property type="entry name" value="Kinesin-like_fam"/>
</dbReference>
<dbReference type="GO" id="GO:0051231">
    <property type="term" value="P:spindle elongation"/>
    <property type="evidence" value="ECO:0007669"/>
    <property type="project" value="TreeGrafter"/>
</dbReference>
<keyword evidence="7" id="KW-0493">Microtubule</keyword>
<dbReference type="InterPro" id="IPR001752">
    <property type="entry name" value="Kinesin_motor_dom"/>
</dbReference>
<reference evidence="9 10" key="1">
    <citation type="submission" date="2016-08" db="EMBL/GenBank/DDBJ databases">
        <title>A Parts List for Fungal Cellulosomes Revealed by Comparative Genomics.</title>
        <authorList>
            <consortium name="DOE Joint Genome Institute"/>
            <person name="Haitjema C.H."/>
            <person name="Gilmore S.P."/>
            <person name="Henske J.K."/>
            <person name="Solomon K.V."/>
            <person name="De Groot R."/>
            <person name="Kuo A."/>
            <person name="Mondo S.J."/>
            <person name="Salamov A.A."/>
            <person name="Labutti K."/>
            <person name="Zhao Z."/>
            <person name="Chiniquy J."/>
            <person name="Barry K."/>
            <person name="Brewer H.M."/>
            <person name="Purvine S.O."/>
            <person name="Wright A.T."/>
            <person name="Boxma B."/>
            <person name="Van Alen T."/>
            <person name="Hackstein J.H."/>
            <person name="Baker S.E."/>
            <person name="Grigoriev I.V."/>
            <person name="O'Malley M.A."/>
        </authorList>
    </citation>
    <scope>NUCLEOTIDE SEQUENCE [LARGE SCALE GENOMIC DNA]</scope>
    <source>
        <strain evidence="9 10">S4</strain>
    </source>
</reference>
<dbReference type="InterPro" id="IPR019821">
    <property type="entry name" value="Kinesin_motor_CS"/>
</dbReference>
<comment type="subcellular location">
    <subcellularLocation>
        <location evidence="1">Cytoplasm</location>
    </subcellularLocation>
</comment>
<keyword evidence="3 6" id="KW-0547">Nucleotide-binding</keyword>
<dbReference type="Gene3D" id="3.40.850.10">
    <property type="entry name" value="Kinesin motor domain"/>
    <property type="match status" value="1"/>
</dbReference>
<dbReference type="PROSITE" id="PS50067">
    <property type="entry name" value="KINESIN_MOTOR_2"/>
    <property type="match status" value="1"/>
</dbReference>
<dbReference type="Pfam" id="PF00225">
    <property type="entry name" value="Kinesin"/>
    <property type="match status" value="1"/>
</dbReference>
<keyword evidence="6 7" id="KW-0505">Motor protein</keyword>
<evidence type="ECO:0000256" key="2">
    <source>
        <dbReference type="ARBA" id="ARBA00022490"/>
    </source>
</evidence>
<evidence type="ECO:0000256" key="7">
    <source>
        <dbReference type="RuleBase" id="RU000394"/>
    </source>
</evidence>
<feature type="binding site" evidence="6">
    <location>
        <begin position="43"/>
        <end position="50"/>
    </location>
    <ligand>
        <name>ATP</name>
        <dbReference type="ChEBI" id="CHEBI:30616"/>
    </ligand>
</feature>
<feature type="domain" description="Kinesin motor" evidence="8">
    <location>
        <begin position="1"/>
        <end position="314"/>
    </location>
</feature>
<comment type="similarity">
    <text evidence="6 7">Belongs to the TRAFAC class myosin-kinesin ATPase superfamily. Kinesin family.</text>
</comment>
<evidence type="ECO:0000256" key="5">
    <source>
        <dbReference type="ARBA" id="ARBA00023054"/>
    </source>
</evidence>
<evidence type="ECO:0000256" key="1">
    <source>
        <dbReference type="ARBA" id="ARBA00004496"/>
    </source>
</evidence>
<dbReference type="GO" id="GO:0008017">
    <property type="term" value="F:microtubule binding"/>
    <property type="evidence" value="ECO:0007669"/>
    <property type="project" value="InterPro"/>
</dbReference>
<reference evidence="9 10" key="2">
    <citation type="submission" date="2016-08" db="EMBL/GenBank/DDBJ databases">
        <title>Pervasive Adenine N6-methylation of Active Genes in Fungi.</title>
        <authorList>
            <consortium name="DOE Joint Genome Institute"/>
            <person name="Mondo S.J."/>
            <person name="Dannebaum R.O."/>
            <person name="Kuo R.C."/>
            <person name="Labutti K."/>
            <person name="Haridas S."/>
            <person name="Kuo A."/>
            <person name="Salamov A."/>
            <person name="Ahrendt S.R."/>
            <person name="Lipzen A."/>
            <person name="Sullivan W."/>
            <person name="Andreopoulos W.B."/>
            <person name="Clum A."/>
            <person name="Lindquist E."/>
            <person name="Daum C."/>
            <person name="Ramamoorthy G.K."/>
            <person name="Gryganskyi A."/>
            <person name="Culley D."/>
            <person name="Magnuson J.K."/>
            <person name="James T.Y."/>
            <person name="O'Malley M.A."/>
            <person name="Stajich J.E."/>
            <person name="Spatafora J.W."/>
            <person name="Visel A."/>
            <person name="Grigoriev I.V."/>
        </authorList>
    </citation>
    <scope>NUCLEOTIDE SEQUENCE [LARGE SCALE GENOMIC DNA]</scope>
    <source>
        <strain evidence="9 10">S4</strain>
    </source>
</reference>
<dbReference type="PROSITE" id="PS00411">
    <property type="entry name" value="KINESIN_MOTOR_1"/>
    <property type="match status" value="1"/>
</dbReference>
<dbReference type="SUPFAM" id="SSF52540">
    <property type="entry name" value="P-loop containing nucleoside triphosphate hydrolases"/>
    <property type="match status" value="1"/>
</dbReference>
<dbReference type="PRINTS" id="PR00380">
    <property type="entry name" value="KINESINHEAVY"/>
</dbReference>
<keyword evidence="2" id="KW-0963">Cytoplasm</keyword>
<dbReference type="GO" id="GO:0007052">
    <property type="term" value="P:mitotic spindle organization"/>
    <property type="evidence" value="ECO:0007669"/>
    <property type="project" value="TreeGrafter"/>
</dbReference>
<proteinExistence type="inferred from homology"/>
<sequence length="331" mass="37160">KRSFSFDYIFGPSTTQETIYNQLCPPLINHFLDGINITVFAYGQTGTGKTYTMGSEVSSLNSEDSIGIIPRVIQGLYSGIEKKQLENSEIEYVVKITFIEIYQEQLRDLLHPETLSKDINIWENNNTITISGVQEEVVNSLDEILSFIEQGTVSRMTGTTNVHLHSSRSHAIFSIILEQYLKQSNKENNLNNFEYNSSKSSALIRMSKFHLVDLAGSERVKKTGAEGIRFKESVKINSGLLALGNVISSLSVDGVNNNNSEKHVPYRDSKLTRLLQDSLGGNSKTIMIACISPSYEDYDESLNTLKYAQRARKIKNKPIINNINLQVSIIF</sequence>
<dbReference type="GO" id="GO:0005524">
    <property type="term" value="F:ATP binding"/>
    <property type="evidence" value="ECO:0007669"/>
    <property type="project" value="UniProtKB-UniRule"/>
</dbReference>
<dbReference type="PANTHER" id="PTHR47969:SF15">
    <property type="entry name" value="CHROMOSOME-ASSOCIATED KINESIN KIF4A-RELATED"/>
    <property type="match status" value="1"/>
</dbReference>
<dbReference type="EMBL" id="MCFG01000003">
    <property type="protein sequence ID" value="ORX88032.1"/>
    <property type="molecule type" value="Genomic_DNA"/>
</dbReference>
<dbReference type="InterPro" id="IPR036961">
    <property type="entry name" value="Kinesin_motor_dom_sf"/>
</dbReference>
<dbReference type="GO" id="GO:0007018">
    <property type="term" value="P:microtubule-based movement"/>
    <property type="evidence" value="ECO:0007669"/>
    <property type="project" value="InterPro"/>
</dbReference>
<dbReference type="PANTHER" id="PTHR47969">
    <property type="entry name" value="CHROMOSOME-ASSOCIATED KINESIN KIF4A-RELATED"/>
    <property type="match status" value="1"/>
</dbReference>
<keyword evidence="10" id="KW-1185">Reference proteome</keyword>
<evidence type="ECO:0000256" key="4">
    <source>
        <dbReference type="ARBA" id="ARBA00022840"/>
    </source>
</evidence>
<dbReference type="SMART" id="SM00129">
    <property type="entry name" value="KISc"/>
    <property type="match status" value="1"/>
</dbReference>
<protein>
    <recommendedName>
        <fullName evidence="7">Kinesin-like protein</fullName>
    </recommendedName>
</protein>
<dbReference type="InterPro" id="IPR027417">
    <property type="entry name" value="P-loop_NTPase"/>
</dbReference>
<evidence type="ECO:0000256" key="6">
    <source>
        <dbReference type="PROSITE-ProRule" id="PRU00283"/>
    </source>
</evidence>
<evidence type="ECO:0000256" key="3">
    <source>
        <dbReference type="ARBA" id="ARBA00022741"/>
    </source>
</evidence>
<evidence type="ECO:0000313" key="10">
    <source>
        <dbReference type="Proteomes" id="UP000193944"/>
    </source>
</evidence>
<comment type="caution">
    <text evidence="9">The sequence shown here is derived from an EMBL/GenBank/DDBJ whole genome shotgun (WGS) entry which is preliminary data.</text>
</comment>
<dbReference type="GO" id="GO:0003777">
    <property type="term" value="F:microtubule motor activity"/>
    <property type="evidence" value="ECO:0007669"/>
    <property type="project" value="InterPro"/>
</dbReference>
<keyword evidence="4 6" id="KW-0067">ATP-binding</keyword>
<dbReference type="GO" id="GO:0005874">
    <property type="term" value="C:microtubule"/>
    <property type="evidence" value="ECO:0007669"/>
    <property type="project" value="UniProtKB-KW"/>
</dbReference>
<keyword evidence="5" id="KW-0175">Coiled coil</keyword>
<gene>
    <name evidence="9" type="ORF">BCR32DRAFT_197435</name>
</gene>
<dbReference type="GO" id="GO:0005875">
    <property type="term" value="C:microtubule associated complex"/>
    <property type="evidence" value="ECO:0007669"/>
    <property type="project" value="TreeGrafter"/>
</dbReference>
<evidence type="ECO:0000313" key="9">
    <source>
        <dbReference type="EMBL" id="ORX88032.1"/>
    </source>
</evidence>
<dbReference type="STRING" id="1754192.A0A1Y1XQL3"/>
<dbReference type="OrthoDB" id="3176171at2759"/>
<name>A0A1Y1XQL3_9FUNG</name>
<evidence type="ECO:0000259" key="8">
    <source>
        <dbReference type="PROSITE" id="PS50067"/>
    </source>
</evidence>
<dbReference type="GO" id="GO:0005737">
    <property type="term" value="C:cytoplasm"/>
    <property type="evidence" value="ECO:0007669"/>
    <property type="project" value="UniProtKB-SubCell"/>
</dbReference>
<accession>A0A1Y1XQL3</accession>
<dbReference type="AlphaFoldDB" id="A0A1Y1XQL3"/>